<evidence type="ECO:0000313" key="3">
    <source>
        <dbReference type="EMBL" id="KAK3345678.1"/>
    </source>
</evidence>
<dbReference type="GeneID" id="87859095"/>
<reference evidence="3" key="2">
    <citation type="submission" date="2023-06" db="EMBL/GenBank/DDBJ databases">
        <authorList>
            <consortium name="Lawrence Berkeley National Laboratory"/>
            <person name="Haridas S."/>
            <person name="Hensen N."/>
            <person name="Bonometti L."/>
            <person name="Westerberg I."/>
            <person name="Brannstrom I.O."/>
            <person name="Guillou S."/>
            <person name="Cros-Aarteil S."/>
            <person name="Calhoun S."/>
            <person name="Kuo A."/>
            <person name="Mondo S."/>
            <person name="Pangilinan J."/>
            <person name="Riley R."/>
            <person name="Labutti K."/>
            <person name="Andreopoulos B."/>
            <person name="Lipzen A."/>
            <person name="Chen C."/>
            <person name="Yanf M."/>
            <person name="Daum C."/>
            <person name="Ng V."/>
            <person name="Clum A."/>
            <person name="Steindorff A."/>
            <person name="Ohm R."/>
            <person name="Martin F."/>
            <person name="Silar P."/>
            <person name="Natvig D."/>
            <person name="Lalanne C."/>
            <person name="Gautier V."/>
            <person name="Ament-Velasquez S.L."/>
            <person name="Kruys A."/>
            <person name="Hutchinson M.I."/>
            <person name="Powell A.J."/>
            <person name="Barry K."/>
            <person name="Miller A.N."/>
            <person name="Grigoriev I.V."/>
            <person name="Debuchy R."/>
            <person name="Gladieux P."/>
            <person name="Thoren M.H."/>
            <person name="Johannesson H."/>
        </authorList>
    </citation>
    <scope>NUCLEOTIDE SEQUENCE</scope>
    <source>
        <strain evidence="3">CBS 560.94</strain>
    </source>
</reference>
<evidence type="ECO:0000313" key="4">
    <source>
        <dbReference type="Proteomes" id="UP001278500"/>
    </source>
</evidence>
<accession>A0AAE0JGR5</accession>
<proteinExistence type="predicted"/>
<dbReference type="Proteomes" id="UP001278500">
    <property type="component" value="Unassembled WGS sequence"/>
</dbReference>
<dbReference type="RefSeq" id="XP_062682291.1">
    <property type="nucleotide sequence ID" value="XM_062821941.1"/>
</dbReference>
<keyword evidence="4" id="KW-1185">Reference proteome</keyword>
<feature type="region of interest" description="Disordered" evidence="1">
    <location>
        <begin position="33"/>
        <end position="66"/>
    </location>
</feature>
<feature type="signal peptide" evidence="2">
    <location>
        <begin position="1"/>
        <end position="16"/>
    </location>
</feature>
<evidence type="ECO:0008006" key="5">
    <source>
        <dbReference type="Google" id="ProtNLM"/>
    </source>
</evidence>
<protein>
    <recommendedName>
        <fullName evidence="5">Cyanovirin-N domain-containing protein</fullName>
    </recommendedName>
</protein>
<reference evidence="3" key="1">
    <citation type="journal article" date="2023" name="Mol. Phylogenet. Evol.">
        <title>Genome-scale phylogeny and comparative genomics of the fungal order Sordariales.</title>
        <authorList>
            <person name="Hensen N."/>
            <person name="Bonometti L."/>
            <person name="Westerberg I."/>
            <person name="Brannstrom I.O."/>
            <person name="Guillou S."/>
            <person name="Cros-Aarteil S."/>
            <person name="Calhoun S."/>
            <person name="Haridas S."/>
            <person name="Kuo A."/>
            <person name="Mondo S."/>
            <person name="Pangilinan J."/>
            <person name="Riley R."/>
            <person name="LaButti K."/>
            <person name="Andreopoulos B."/>
            <person name="Lipzen A."/>
            <person name="Chen C."/>
            <person name="Yan M."/>
            <person name="Daum C."/>
            <person name="Ng V."/>
            <person name="Clum A."/>
            <person name="Steindorff A."/>
            <person name="Ohm R.A."/>
            <person name="Martin F."/>
            <person name="Silar P."/>
            <person name="Natvig D.O."/>
            <person name="Lalanne C."/>
            <person name="Gautier V."/>
            <person name="Ament-Velasquez S.L."/>
            <person name="Kruys A."/>
            <person name="Hutchinson M.I."/>
            <person name="Powell A.J."/>
            <person name="Barry K."/>
            <person name="Miller A.N."/>
            <person name="Grigoriev I.V."/>
            <person name="Debuchy R."/>
            <person name="Gladieux P."/>
            <person name="Hiltunen Thoren M."/>
            <person name="Johannesson H."/>
        </authorList>
    </citation>
    <scope>NUCLEOTIDE SEQUENCE</scope>
    <source>
        <strain evidence="3">CBS 560.94</strain>
    </source>
</reference>
<feature type="chain" id="PRO_5042076002" description="Cyanovirin-N domain-containing protein" evidence="2">
    <location>
        <begin position="17"/>
        <end position="216"/>
    </location>
</feature>
<keyword evidence="2" id="KW-0732">Signal</keyword>
<gene>
    <name evidence="3" type="ORF">B0H65DRAFT_211799</name>
</gene>
<comment type="caution">
    <text evidence="3">The sequence shown here is derived from an EMBL/GenBank/DDBJ whole genome shotgun (WGS) entry which is preliminary data.</text>
</comment>
<dbReference type="AlphaFoldDB" id="A0AAE0JGR5"/>
<organism evidence="3 4">
    <name type="scientific">Neurospora tetraspora</name>
    <dbReference type="NCBI Taxonomy" id="94610"/>
    <lineage>
        <taxon>Eukaryota</taxon>
        <taxon>Fungi</taxon>
        <taxon>Dikarya</taxon>
        <taxon>Ascomycota</taxon>
        <taxon>Pezizomycotina</taxon>
        <taxon>Sordariomycetes</taxon>
        <taxon>Sordariomycetidae</taxon>
        <taxon>Sordariales</taxon>
        <taxon>Sordariaceae</taxon>
        <taxon>Neurospora</taxon>
    </lineage>
</organism>
<evidence type="ECO:0000256" key="1">
    <source>
        <dbReference type="SAM" id="MobiDB-lite"/>
    </source>
</evidence>
<evidence type="ECO:0000256" key="2">
    <source>
        <dbReference type="SAM" id="SignalP"/>
    </source>
</evidence>
<name>A0AAE0JGR5_9PEZI</name>
<sequence>MKLILLFTFLVGLAVAGETINLNNRAAKLPRKQTYRPGKFSDPYVSHPSSKPANSPADYKTSTDEATLQRSTVTLKKLPDQYIDAGLSKRRESFKALKQFRRQVSAADFFECYNSNPTPSTADCTTLTTQVLASNQELVVTANACLVFTYRSCQAFFCSLCSTLSTSTDFIGNQLDTLEALCVENGQVGTIVGEGEAGWDVGFVSPGSGLPSYDVC</sequence>
<dbReference type="EMBL" id="JAUEPP010000004">
    <property type="protein sequence ID" value="KAK3345678.1"/>
    <property type="molecule type" value="Genomic_DNA"/>
</dbReference>